<organism evidence="2 3">
    <name type="scientific">Acidithiobacillus ferrooxidans (strain ATCC 23270 / DSM 14882 / CIP 104768 / NCIMB 8455)</name>
    <name type="common">Ferrobacillus ferrooxidans (strain ATCC 23270)</name>
    <dbReference type="NCBI Taxonomy" id="243159"/>
    <lineage>
        <taxon>Bacteria</taxon>
        <taxon>Pseudomonadati</taxon>
        <taxon>Pseudomonadota</taxon>
        <taxon>Acidithiobacillia</taxon>
        <taxon>Acidithiobacillales</taxon>
        <taxon>Acidithiobacillaceae</taxon>
        <taxon>Acidithiobacillus</taxon>
    </lineage>
</organism>
<gene>
    <name evidence="2" type="ordered locus">AFE_1633</name>
</gene>
<dbReference type="PaxDb" id="243159-AFE_1633"/>
<evidence type="ECO:0000256" key="1">
    <source>
        <dbReference type="SAM" id="Phobius"/>
    </source>
</evidence>
<keyword evidence="1" id="KW-1133">Transmembrane helix</keyword>
<dbReference type="HOGENOM" id="CLU_2285282_0_0_6"/>
<keyword evidence="3" id="KW-1185">Reference proteome</keyword>
<evidence type="ECO:0000313" key="3">
    <source>
        <dbReference type="Proteomes" id="UP000001362"/>
    </source>
</evidence>
<accession>B7JAX1</accession>
<evidence type="ECO:0000313" key="2">
    <source>
        <dbReference type="EMBL" id="ACK79637.1"/>
    </source>
</evidence>
<reference evidence="2 3" key="1">
    <citation type="journal article" date="2008" name="BMC Genomics">
        <title>Acidithiobacillus ferrooxidans metabolism: from genome sequence to industrial applications.</title>
        <authorList>
            <person name="Valdes J."/>
            <person name="Pedroso I."/>
            <person name="Quatrini R."/>
            <person name="Dodson R.J."/>
            <person name="Tettelin H."/>
            <person name="Blake R.II."/>
            <person name="Eisen J.A."/>
            <person name="Holmes D.S."/>
        </authorList>
    </citation>
    <scope>NUCLEOTIDE SEQUENCE [LARGE SCALE GENOMIC DNA]</scope>
    <source>
        <strain evidence="3">ATCC 23270 / DSM 14882 / CIP 104768 / NCIMB 8455</strain>
    </source>
</reference>
<dbReference type="Proteomes" id="UP000001362">
    <property type="component" value="Chromosome"/>
</dbReference>
<dbReference type="AlphaFoldDB" id="B7JAX1"/>
<dbReference type="KEGG" id="afr:AFE_1633"/>
<name>B7JAX1_ACIF2</name>
<dbReference type="EMBL" id="CP001219">
    <property type="protein sequence ID" value="ACK79637.1"/>
    <property type="molecule type" value="Genomic_DNA"/>
</dbReference>
<keyword evidence="1" id="KW-0812">Transmembrane</keyword>
<dbReference type="GeneID" id="65280825"/>
<proteinExistence type="predicted"/>
<sequence>MISLGLSIRPDYAAFEAGKSFLFAYGFLVLSSLYAAHTAPRFLETVILALSLYFVPVVFQGVLAAFSEWSQKRDDLMAYPMSVFLRDIRILENQRKLFSFD</sequence>
<protein>
    <submittedName>
        <fullName evidence="2">Uncharacterized protein</fullName>
    </submittedName>
</protein>
<feature type="transmembrane region" description="Helical" evidence="1">
    <location>
        <begin position="21"/>
        <end position="39"/>
    </location>
</feature>
<keyword evidence="1" id="KW-0472">Membrane</keyword>
<dbReference type="RefSeq" id="WP_009566791.1">
    <property type="nucleotide sequence ID" value="NC_011761.1"/>
</dbReference>
<feature type="transmembrane region" description="Helical" evidence="1">
    <location>
        <begin position="45"/>
        <end position="66"/>
    </location>
</feature>